<dbReference type="GO" id="GO:0044391">
    <property type="term" value="C:ribosomal subunit"/>
    <property type="evidence" value="ECO:0007669"/>
    <property type="project" value="UniProtKB-ARBA"/>
</dbReference>
<comment type="function">
    <text evidence="4">Component of the large ribosomal subunit. The ribosome is a large ribonucleoprotein complex responsible for the synthesis of proteins in the cell.</text>
</comment>
<evidence type="ECO:0000256" key="4">
    <source>
        <dbReference type="ARBA" id="ARBA00034092"/>
    </source>
</evidence>
<evidence type="ECO:0000256" key="5">
    <source>
        <dbReference type="ARBA" id="ARBA00046623"/>
    </source>
</evidence>
<evidence type="ECO:0000256" key="1">
    <source>
        <dbReference type="ARBA" id="ARBA00006857"/>
    </source>
</evidence>
<comment type="similarity">
    <text evidence="1 6">Belongs to the eukaryotic ribosomal protein eL15 family.</text>
</comment>
<dbReference type="Pfam" id="PF00827">
    <property type="entry name" value="Ribosomal_L15e"/>
    <property type="match status" value="1"/>
</dbReference>
<dbReference type="Proteomes" id="UP000700334">
    <property type="component" value="Unassembled WGS sequence"/>
</dbReference>
<name>A0A8J5ZWW2_GALPY</name>
<feature type="non-terminal residue" evidence="7">
    <location>
        <position position="169"/>
    </location>
</feature>
<protein>
    <recommendedName>
        <fullName evidence="6">Ribosomal protein L15</fullName>
    </recommendedName>
</protein>
<keyword evidence="8" id="KW-1185">Reference proteome</keyword>
<evidence type="ECO:0000256" key="2">
    <source>
        <dbReference type="ARBA" id="ARBA00022980"/>
    </source>
</evidence>
<dbReference type="GO" id="GO:0006412">
    <property type="term" value="P:translation"/>
    <property type="evidence" value="ECO:0007669"/>
    <property type="project" value="InterPro"/>
</dbReference>
<sequence length="169" mass="18883">GVLLAVLPVIALRRVPHPTQLDKTCRLQYKAKQGQLIHWTSMCCGGTHIQFQRVQPPHHDVNLLKLAKSLQSVAQEVLNSDWVGEDSTYTFLRLSSSVHSIELSEEILTLGGSLNQPISTGDAGADICRPQELWSLKRPQVLPHYWWFSPCTKGKAQYSPAPPLLLICH</sequence>
<evidence type="ECO:0000313" key="7">
    <source>
        <dbReference type="EMBL" id="KAG8508227.1"/>
    </source>
</evidence>
<proteinExistence type="inferred from homology"/>
<dbReference type="SUPFAM" id="SSF54189">
    <property type="entry name" value="Ribosomal proteins S24e, L23 and L15e"/>
    <property type="match status" value="1"/>
</dbReference>
<dbReference type="InterPro" id="IPR012678">
    <property type="entry name" value="Ribosomal_uL23/eL15/eS24_sf"/>
</dbReference>
<dbReference type="SMART" id="SM01384">
    <property type="entry name" value="Ribosomal_L15e"/>
    <property type="match status" value="1"/>
</dbReference>
<comment type="subunit">
    <text evidence="5">Component of the large ribosomal subunit. Interacts with IFIT1 (via TPR repeats 1-4).</text>
</comment>
<keyword evidence="3 6" id="KW-0687">Ribonucleoprotein</keyword>
<dbReference type="InterPro" id="IPR024794">
    <property type="entry name" value="Rbsml_eL15_core_dom_sf"/>
</dbReference>
<dbReference type="AlphaFoldDB" id="A0A8J5ZWW2"/>
<comment type="caution">
    <text evidence="7">The sequence shown here is derived from an EMBL/GenBank/DDBJ whole genome shotgun (WGS) entry which is preliminary data.</text>
</comment>
<dbReference type="EMBL" id="JAGFMF010012054">
    <property type="protein sequence ID" value="KAG8508227.1"/>
    <property type="molecule type" value="Genomic_DNA"/>
</dbReference>
<feature type="non-terminal residue" evidence="7">
    <location>
        <position position="1"/>
    </location>
</feature>
<keyword evidence="2 6" id="KW-0689">Ribosomal protein</keyword>
<accession>A0A8J5ZWW2</accession>
<reference evidence="7" key="1">
    <citation type="journal article" date="2021" name="Evol. Appl.">
        <title>The genome of the Pyrenean desman and the effects of bottlenecks and inbreeding on the genomic landscape of an endangered species.</title>
        <authorList>
            <person name="Escoda L."/>
            <person name="Castresana J."/>
        </authorList>
    </citation>
    <scope>NUCLEOTIDE SEQUENCE</scope>
    <source>
        <strain evidence="7">IBE-C5619</strain>
    </source>
</reference>
<evidence type="ECO:0000256" key="6">
    <source>
        <dbReference type="RuleBase" id="RU000663"/>
    </source>
</evidence>
<evidence type="ECO:0000256" key="3">
    <source>
        <dbReference type="ARBA" id="ARBA00023274"/>
    </source>
</evidence>
<gene>
    <name evidence="7" type="ORF">J0S82_006604</name>
</gene>
<dbReference type="GO" id="GO:0003735">
    <property type="term" value="F:structural constituent of ribosome"/>
    <property type="evidence" value="ECO:0007669"/>
    <property type="project" value="InterPro"/>
</dbReference>
<dbReference type="OrthoDB" id="10255148at2759"/>
<dbReference type="Gene3D" id="3.40.1120.10">
    <property type="entry name" value="Ribosomal protein l15e"/>
    <property type="match status" value="1"/>
</dbReference>
<organism evidence="7 8">
    <name type="scientific">Galemys pyrenaicus</name>
    <name type="common">Iberian desman</name>
    <name type="synonym">Pyrenean desman</name>
    <dbReference type="NCBI Taxonomy" id="202257"/>
    <lineage>
        <taxon>Eukaryota</taxon>
        <taxon>Metazoa</taxon>
        <taxon>Chordata</taxon>
        <taxon>Craniata</taxon>
        <taxon>Vertebrata</taxon>
        <taxon>Euteleostomi</taxon>
        <taxon>Mammalia</taxon>
        <taxon>Eutheria</taxon>
        <taxon>Laurasiatheria</taxon>
        <taxon>Eulipotyphla</taxon>
        <taxon>Talpidae</taxon>
        <taxon>Galemys</taxon>
    </lineage>
</organism>
<dbReference type="InterPro" id="IPR000439">
    <property type="entry name" value="Ribosomal_eL15"/>
</dbReference>
<evidence type="ECO:0000313" key="8">
    <source>
        <dbReference type="Proteomes" id="UP000700334"/>
    </source>
</evidence>